<gene>
    <name evidence="2" type="ORF">QBC32DRAFT_41158</name>
</gene>
<reference evidence="2" key="2">
    <citation type="submission" date="2023-06" db="EMBL/GenBank/DDBJ databases">
        <authorList>
            <consortium name="Lawrence Berkeley National Laboratory"/>
            <person name="Mondo S.J."/>
            <person name="Hensen N."/>
            <person name="Bonometti L."/>
            <person name="Westerberg I."/>
            <person name="Brannstrom I.O."/>
            <person name="Guillou S."/>
            <person name="Cros-Aarteil S."/>
            <person name="Calhoun S."/>
            <person name="Haridas S."/>
            <person name="Kuo A."/>
            <person name="Pangilinan J."/>
            <person name="Riley R."/>
            <person name="Labutti K."/>
            <person name="Andreopoulos B."/>
            <person name="Lipzen A."/>
            <person name="Chen C."/>
            <person name="Yanf M."/>
            <person name="Daum C."/>
            <person name="Ng V."/>
            <person name="Clum A."/>
            <person name="Steindorff A."/>
            <person name="Ohm R."/>
            <person name="Martin F."/>
            <person name="Silar P."/>
            <person name="Natvig D."/>
            <person name="Lalanne C."/>
            <person name="Gautier V."/>
            <person name="Ament-Velasquez S.L."/>
            <person name="Kruys A."/>
            <person name="Hutchinson M.I."/>
            <person name="Powell A.J."/>
            <person name="Barry K."/>
            <person name="Miller A.N."/>
            <person name="Grigoriev I.V."/>
            <person name="Debuchy R."/>
            <person name="Gladieux P."/>
            <person name="Thoren M.H."/>
            <person name="Johannesson H."/>
        </authorList>
    </citation>
    <scope>NUCLEOTIDE SEQUENCE</scope>
    <source>
        <strain evidence="2">CBS 626.80</strain>
    </source>
</reference>
<keyword evidence="1" id="KW-0812">Transmembrane</keyword>
<evidence type="ECO:0000313" key="2">
    <source>
        <dbReference type="EMBL" id="KAK3949226.1"/>
    </source>
</evidence>
<organism evidence="2 3">
    <name type="scientific">Pseudoneurospora amorphoporcata</name>
    <dbReference type="NCBI Taxonomy" id="241081"/>
    <lineage>
        <taxon>Eukaryota</taxon>
        <taxon>Fungi</taxon>
        <taxon>Dikarya</taxon>
        <taxon>Ascomycota</taxon>
        <taxon>Pezizomycotina</taxon>
        <taxon>Sordariomycetes</taxon>
        <taxon>Sordariomycetidae</taxon>
        <taxon>Sordariales</taxon>
        <taxon>Sordariaceae</taxon>
        <taxon>Pseudoneurospora</taxon>
    </lineage>
</organism>
<feature type="transmembrane region" description="Helical" evidence="1">
    <location>
        <begin position="20"/>
        <end position="39"/>
    </location>
</feature>
<keyword evidence="1" id="KW-1133">Transmembrane helix</keyword>
<evidence type="ECO:0000313" key="3">
    <source>
        <dbReference type="Proteomes" id="UP001303222"/>
    </source>
</evidence>
<accession>A0AAN6NQI6</accession>
<protein>
    <submittedName>
        <fullName evidence="2">Uncharacterized protein</fullName>
    </submittedName>
</protein>
<name>A0AAN6NQI6_9PEZI</name>
<reference evidence="2" key="1">
    <citation type="journal article" date="2023" name="Mol. Phylogenet. Evol.">
        <title>Genome-scale phylogeny and comparative genomics of the fungal order Sordariales.</title>
        <authorList>
            <person name="Hensen N."/>
            <person name="Bonometti L."/>
            <person name="Westerberg I."/>
            <person name="Brannstrom I.O."/>
            <person name="Guillou S."/>
            <person name="Cros-Aarteil S."/>
            <person name="Calhoun S."/>
            <person name="Haridas S."/>
            <person name="Kuo A."/>
            <person name="Mondo S."/>
            <person name="Pangilinan J."/>
            <person name="Riley R."/>
            <person name="LaButti K."/>
            <person name="Andreopoulos B."/>
            <person name="Lipzen A."/>
            <person name="Chen C."/>
            <person name="Yan M."/>
            <person name="Daum C."/>
            <person name="Ng V."/>
            <person name="Clum A."/>
            <person name="Steindorff A."/>
            <person name="Ohm R.A."/>
            <person name="Martin F."/>
            <person name="Silar P."/>
            <person name="Natvig D.O."/>
            <person name="Lalanne C."/>
            <person name="Gautier V."/>
            <person name="Ament-Velasquez S.L."/>
            <person name="Kruys A."/>
            <person name="Hutchinson M.I."/>
            <person name="Powell A.J."/>
            <person name="Barry K."/>
            <person name="Miller A.N."/>
            <person name="Grigoriev I.V."/>
            <person name="Debuchy R."/>
            <person name="Gladieux P."/>
            <person name="Hiltunen Thoren M."/>
            <person name="Johannesson H."/>
        </authorList>
    </citation>
    <scope>NUCLEOTIDE SEQUENCE</scope>
    <source>
        <strain evidence="2">CBS 626.80</strain>
    </source>
</reference>
<dbReference type="AlphaFoldDB" id="A0AAN6NQI6"/>
<evidence type="ECO:0000256" key="1">
    <source>
        <dbReference type="SAM" id="Phobius"/>
    </source>
</evidence>
<dbReference type="EMBL" id="MU859223">
    <property type="protein sequence ID" value="KAK3949226.1"/>
    <property type="molecule type" value="Genomic_DNA"/>
</dbReference>
<dbReference type="Proteomes" id="UP001303222">
    <property type="component" value="Unassembled WGS sequence"/>
</dbReference>
<keyword evidence="1" id="KW-0472">Membrane</keyword>
<comment type="caution">
    <text evidence="2">The sequence shown here is derived from an EMBL/GenBank/DDBJ whole genome shotgun (WGS) entry which is preliminary data.</text>
</comment>
<proteinExistence type="predicted"/>
<keyword evidence="3" id="KW-1185">Reference proteome</keyword>
<sequence>MKERAEEEERMIGERKIPQILRSFLTLFFMLCITAYTVLHSFFSFGDSWGLGKVTSASVFIIWDEKAGLAGVAGQEVPGSHILYPGAYPRVGAETRETGGTVGKLFYSWMKMRRTGGVVDIHFRRFNMIGGMVMERDVRDGQVRVMIHDTRWDLRTTSAREGQVNSGGTVRSTLSGLIRRIRKKDQSDGSHCSVGYVEVGYNQTYIPLHERIRRQRPPSRTTSPLPRPP</sequence>